<feature type="domain" description="Clr5" evidence="2">
    <location>
        <begin position="1"/>
        <end position="53"/>
    </location>
</feature>
<evidence type="ECO:0000313" key="3">
    <source>
        <dbReference type="EMBL" id="KAL2060690.1"/>
    </source>
</evidence>
<evidence type="ECO:0000256" key="1">
    <source>
        <dbReference type="SAM" id="MobiDB-lite"/>
    </source>
</evidence>
<comment type="caution">
    <text evidence="3">The sequence shown here is derived from an EMBL/GenBank/DDBJ whole genome shotgun (WGS) entry which is preliminary data.</text>
</comment>
<dbReference type="PANTHER" id="PTHR38788:SF3">
    <property type="entry name" value="CLR5 DOMAIN-CONTAINING PROTEIN"/>
    <property type="match status" value="1"/>
</dbReference>
<dbReference type="InterPro" id="IPR025676">
    <property type="entry name" value="Clr5_dom"/>
</dbReference>
<dbReference type="EMBL" id="JAZHXI010000021">
    <property type="protein sequence ID" value="KAL2060690.1"/>
    <property type="molecule type" value="Genomic_DNA"/>
</dbReference>
<name>A0ABR4BSX2_9HELO</name>
<feature type="region of interest" description="Disordered" evidence="1">
    <location>
        <begin position="54"/>
        <end position="102"/>
    </location>
</feature>
<evidence type="ECO:0000313" key="4">
    <source>
        <dbReference type="Proteomes" id="UP001595075"/>
    </source>
</evidence>
<evidence type="ECO:0000259" key="2">
    <source>
        <dbReference type="Pfam" id="PF14420"/>
    </source>
</evidence>
<feature type="region of interest" description="Disordered" evidence="1">
    <location>
        <begin position="342"/>
        <end position="396"/>
    </location>
</feature>
<feature type="compositionally biased region" description="Polar residues" evidence="1">
    <location>
        <begin position="374"/>
        <end position="396"/>
    </location>
</feature>
<sequence length="593" mass="68359">MPKDWRYHKAEVERLYTHEGKSLEEIRDILREEHGFSASMRAYRLRIDTWGLTQNNSSVKTPQSASSKTDLMAVSDPTTHPSESGVDKDWIPASQPESPREARGPLNVATAFEMLLSKWKPSTASTLLCFQHPDYREWVEKSNNDNGPIIFKLIEVLVPRGEQPMLYKAFLEADLLSHSDPDYPFPAWRYAWNMLLRCDDSEDDVGCGVDYCSEDWERATDSLGEDEVISQVAGQAFLDCALVVLAERRLTACRMDPHYWNRRKYLYILKSFRHLEVDVDPSFYKDSLQMFEVDELDTSQDSLRKRAELADEYRHKYLRLVDRYSLMRKRIGLAASVSSNGRASLRQDSTHSTDPHQAPSSQKIAAEQYPSPDTAMTLSSNDHPSSPEGTLTNPDSPVLTTRDTFDLLISKWKTLNDFTEYVHSIITGDGWAISVFESCPVGGDNLFDIIHAEVPETERIPLMTALLVAFSSVNLTSFYSPWSIHWWTSVYNSPSWDKFLSRLDLPRITSQLERVMKPDTVKTFMDCAFLLVGERTLLNIKTKMVAAKRRGMNEHEKESFNRLHKQYLDILRDWYAREMKVDQTWTYYLMNIC</sequence>
<proteinExistence type="predicted"/>
<dbReference type="Proteomes" id="UP001595075">
    <property type="component" value="Unassembled WGS sequence"/>
</dbReference>
<dbReference type="Pfam" id="PF14420">
    <property type="entry name" value="Clr5"/>
    <property type="match status" value="1"/>
</dbReference>
<accession>A0ABR4BSX2</accession>
<reference evidence="3 4" key="1">
    <citation type="journal article" date="2024" name="Commun. Biol.">
        <title>Comparative genomic analysis of thermophilic fungi reveals convergent evolutionary adaptations and gene losses.</title>
        <authorList>
            <person name="Steindorff A.S."/>
            <person name="Aguilar-Pontes M.V."/>
            <person name="Robinson A.J."/>
            <person name="Andreopoulos B."/>
            <person name="LaButti K."/>
            <person name="Kuo A."/>
            <person name="Mondo S."/>
            <person name="Riley R."/>
            <person name="Otillar R."/>
            <person name="Haridas S."/>
            <person name="Lipzen A."/>
            <person name="Grimwood J."/>
            <person name="Schmutz J."/>
            <person name="Clum A."/>
            <person name="Reid I.D."/>
            <person name="Moisan M.C."/>
            <person name="Butler G."/>
            <person name="Nguyen T.T.M."/>
            <person name="Dewar K."/>
            <person name="Conant G."/>
            <person name="Drula E."/>
            <person name="Henrissat B."/>
            <person name="Hansel C."/>
            <person name="Singer S."/>
            <person name="Hutchinson M.I."/>
            <person name="de Vries R.P."/>
            <person name="Natvig D.O."/>
            <person name="Powell A.J."/>
            <person name="Tsang A."/>
            <person name="Grigoriev I.V."/>
        </authorList>
    </citation>
    <scope>NUCLEOTIDE SEQUENCE [LARGE SCALE GENOMIC DNA]</scope>
    <source>
        <strain evidence="3 4">CBS 494.80</strain>
    </source>
</reference>
<protein>
    <recommendedName>
        <fullName evidence="2">Clr5 domain-containing protein</fullName>
    </recommendedName>
</protein>
<gene>
    <name evidence="3" type="ORF">VTL71DRAFT_9331</name>
</gene>
<feature type="compositionally biased region" description="Polar residues" evidence="1">
    <location>
        <begin position="54"/>
        <end position="69"/>
    </location>
</feature>
<organism evidence="3 4">
    <name type="scientific">Oculimacula yallundae</name>
    <dbReference type="NCBI Taxonomy" id="86028"/>
    <lineage>
        <taxon>Eukaryota</taxon>
        <taxon>Fungi</taxon>
        <taxon>Dikarya</taxon>
        <taxon>Ascomycota</taxon>
        <taxon>Pezizomycotina</taxon>
        <taxon>Leotiomycetes</taxon>
        <taxon>Helotiales</taxon>
        <taxon>Ploettnerulaceae</taxon>
        <taxon>Oculimacula</taxon>
    </lineage>
</organism>
<keyword evidence="4" id="KW-1185">Reference proteome</keyword>
<dbReference type="PANTHER" id="PTHR38788">
    <property type="entry name" value="CLR5 DOMAIN-CONTAINING PROTEIN"/>
    <property type="match status" value="1"/>
</dbReference>